<evidence type="ECO:0000313" key="3">
    <source>
        <dbReference type="EMBL" id="ALN79854.1"/>
    </source>
</evidence>
<proteinExistence type="predicted"/>
<accession>A0A0S2F8H9</accession>
<feature type="transmembrane region" description="Helical" evidence="1">
    <location>
        <begin position="168"/>
        <end position="185"/>
    </location>
</feature>
<name>A0A0S2F8H9_LYSAN</name>
<keyword evidence="1" id="KW-1133">Transmembrane helix</keyword>
<evidence type="ECO:0000259" key="2">
    <source>
        <dbReference type="Pfam" id="PF14378"/>
    </source>
</evidence>
<dbReference type="InterPro" id="IPR036938">
    <property type="entry name" value="PAP2/HPO_sf"/>
</dbReference>
<evidence type="ECO:0000313" key="4">
    <source>
        <dbReference type="Proteomes" id="UP000060787"/>
    </source>
</evidence>
<dbReference type="STRING" id="84531.LA76x_1698"/>
<dbReference type="RefSeq" id="WP_057917342.1">
    <property type="nucleotide sequence ID" value="NZ_CP011129.1"/>
</dbReference>
<keyword evidence="1" id="KW-0812">Transmembrane</keyword>
<dbReference type="SUPFAM" id="SSF48317">
    <property type="entry name" value="Acid phosphatase/Vanadium-dependent haloperoxidase"/>
    <property type="match status" value="1"/>
</dbReference>
<feature type="domain" description="Inositolphosphotransferase Aur1/Ipt1" evidence="2">
    <location>
        <begin position="74"/>
        <end position="204"/>
    </location>
</feature>
<feature type="transmembrane region" description="Helical" evidence="1">
    <location>
        <begin position="22"/>
        <end position="39"/>
    </location>
</feature>
<feature type="transmembrane region" description="Helical" evidence="1">
    <location>
        <begin position="192"/>
        <end position="211"/>
    </location>
</feature>
<keyword evidence="1" id="KW-0472">Membrane</keyword>
<dbReference type="KEGG" id="lab:LA76x_1698"/>
<dbReference type="Gene3D" id="1.20.144.10">
    <property type="entry name" value="Phosphatidic acid phosphatase type 2/haloperoxidase"/>
    <property type="match status" value="1"/>
</dbReference>
<feature type="transmembrane region" description="Helical" evidence="1">
    <location>
        <begin position="59"/>
        <end position="81"/>
    </location>
</feature>
<gene>
    <name evidence="3" type="ORF">LA76x_1698</name>
</gene>
<feature type="transmembrane region" description="Helical" evidence="1">
    <location>
        <begin position="88"/>
        <end position="110"/>
    </location>
</feature>
<reference evidence="3 4" key="1">
    <citation type="journal article" date="2015" name="BMC Genomics">
        <title>Comparative genomics and metabolic profiling of the genus Lysobacter.</title>
        <authorList>
            <person name="de Bruijn I."/>
            <person name="Cheng X."/>
            <person name="de Jager V."/>
            <person name="Exposito R.G."/>
            <person name="Watrous J."/>
            <person name="Patel N."/>
            <person name="Postma J."/>
            <person name="Dorrestein P.C."/>
            <person name="Kobayashi D."/>
            <person name="Raaijmakers J.M."/>
        </authorList>
    </citation>
    <scope>NUCLEOTIDE SEQUENCE [LARGE SCALE GENOMIC DNA]</scope>
    <source>
        <strain evidence="3 4">76</strain>
    </source>
</reference>
<dbReference type="InterPro" id="IPR026841">
    <property type="entry name" value="Aur1/Ipt1"/>
</dbReference>
<organism evidence="3 4">
    <name type="scientific">Lysobacter antibioticus</name>
    <dbReference type="NCBI Taxonomy" id="84531"/>
    <lineage>
        <taxon>Bacteria</taxon>
        <taxon>Pseudomonadati</taxon>
        <taxon>Pseudomonadota</taxon>
        <taxon>Gammaproteobacteria</taxon>
        <taxon>Lysobacterales</taxon>
        <taxon>Lysobacteraceae</taxon>
        <taxon>Lysobacter</taxon>
    </lineage>
</organism>
<evidence type="ECO:0000256" key="1">
    <source>
        <dbReference type="SAM" id="Phobius"/>
    </source>
</evidence>
<dbReference type="PATRIC" id="fig|84531.7.peg.561"/>
<dbReference type="Proteomes" id="UP000060787">
    <property type="component" value="Chromosome"/>
</dbReference>
<dbReference type="AlphaFoldDB" id="A0A0S2F8H9"/>
<dbReference type="KEGG" id="laq:GLA29479_565"/>
<keyword evidence="4" id="KW-1185">Reference proteome</keyword>
<dbReference type="EMBL" id="CP011129">
    <property type="protein sequence ID" value="ALN79854.1"/>
    <property type="molecule type" value="Genomic_DNA"/>
</dbReference>
<protein>
    <submittedName>
        <fullName evidence="3">PAP2 superfamily protein</fullName>
    </submittedName>
</protein>
<dbReference type="Pfam" id="PF14378">
    <property type="entry name" value="PAP2_3"/>
    <property type="match status" value="1"/>
</dbReference>
<dbReference type="GO" id="GO:0016020">
    <property type="term" value="C:membrane"/>
    <property type="evidence" value="ECO:0007669"/>
    <property type="project" value="UniProtKB-SubCell"/>
</dbReference>
<sequence>MTAASIDTTAATSAQVPLPRRIAMVLATMTIATVFYLAINTYPLRQPRLLPLTFVDEWIGWQAWTIWPYWLLLFTGPALLLSIRERNLLLATLRAYAIAMSLNAAIWLAWPTRMLRSGLPEGMDPFTAFAWHCLYALDDVNNCFPSGHITIPAVVAVGAGLQYPRARPWIWLTLIALAPSVISTGQHYAWDIAGGLATATIGLLLAGVPLWRPGAAPLLQPQ</sequence>